<feature type="repeat" description="WD" evidence="3">
    <location>
        <begin position="950"/>
        <end position="991"/>
    </location>
</feature>
<name>A0ABY6U6Z7_BIOOC</name>
<dbReference type="Pfam" id="PF24883">
    <property type="entry name" value="NPHP3_N"/>
    <property type="match status" value="1"/>
</dbReference>
<dbReference type="PANTHER" id="PTHR19879:SF1">
    <property type="entry name" value="CANNONBALL-RELATED"/>
    <property type="match status" value="1"/>
</dbReference>
<dbReference type="InterPro" id="IPR019775">
    <property type="entry name" value="WD40_repeat_CS"/>
</dbReference>
<keyword evidence="2" id="KW-0677">Repeat</keyword>
<feature type="repeat" description="WD" evidence="3">
    <location>
        <begin position="747"/>
        <end position="788"/>
    </location>
</feature>
<evidence type="ECO:0000256" key="2">
    <source>
        <dbReference type="ARBA" id="ARBA00022737"/>
    </source>
</evidence>
<feature type="repeat" description="WD" evidence="3">
    <location>
        <begin position="789"/>
        <end position="830"/>
    </location>
</feature>
<reference evidence="5 6" key="1">
    <citation type="submission" date="2019-06" db="EMBL/GenBank/DDBJ databases">
        <authorList>
            <person name="Broberg M."/>
        </authorList>
    </citation>
    <scope>NUCLEOTIDE SEQUENCE [LARGE SCALE GENOMIC DNA]</scope>
</reference>
<dbReference type="PANTHER" id="PTHR19879">
    <property type="entry name" value="TRANSCRIPTION INITIATION FACTOR TFIID"/>
    <property type="match status" value="1"/>
</dbReference>
<dbReference type="Pfam" id="PF00400">
    <property type="entry name" value="WD40"/>
    <property type="match status" value="9"/>
</dbReference>
<dbReference type="InterPro" id="IPR007111">
    <property type="entry name" value="NACHT_NTPase"/>
</dbReference>
<dbReference type="PROSITE" id="PS00678">
    <property type="entry name" value="WD_REPEATS_1"/>
    <property type="match status" value="5"/>
</dbReference>
<keyword evidence="1 3" id="KW-0853">WD repeat</keyword>
<dbReference type="InterPro" id="IPR036322">
    <property type="entry name" value="WD40_repeat_dom_sf"/>
</dbReference>
<dbReference type="InterPro" id="IPR056884">
    <property type="entry name" value="NPHP3-like_N"/>
</dbReference>
<dbReference type="CDD" id="cd00200">
    <property type="entry name" value="WD40"/>
    <property type="match status" value="2"/>
</dbReference>
<evidence type="ECO:0000256" key="1">
    <source>
        <dbReference type="ARBA" id="ARBA00022574"/>
    </source>
</evidence>
<dbReference type="PROSITE" id="PS50837">
    <property type="entry name" value="NACHT"/>
    <property type="match status" value="1"/>
</dbReference>
<dbReference type="InterPro" id="IPR015943">
    <property type="entry name" value="WD40/YVTN_repeat-like_dom_sf"/>
</dbReference>
<dbReference type="InterPro" id="IPR020472">
    <property type="entry name" value="WD40_PAC1"/>
</dbReference>
<dbReference type="PROSITE" id="PS50082">
    <property type="entry name" value="WD_REPEATS_2"/>
    <property type="match status" value="10"/>
</dbReference>
<comment type="caution">
    <text evidence="5">The sequence shown here is derived from an EMBL/GenBank/DDBJ whole genome shotgun (WGS) entry which is preliminary data.</text>
</comment>
<feature type="repeat" description="WD" evidence="3">
    <location>
        <begin position="830"/>
        <end position="871"/>
    </location>
</feature>
<sequence length="1439" mass="160469">MEALGLAANIVAVVDISFKVVGWCAQYAQDVKSAKDDKIRLSREVSRLNLVLQNARDLINSPQGARLVGSKSLLSATADSEGRLRQLDVFFASQQKTRGSGIFTGSSALKWPFQSKEVTKIALELQRCCEAITSALEIDQTGLLLELNQKLAFEQLPFAEGANFDSHAEEHGRTCLSHTRVELLDDISSWIDRKEGKTIFWLNGMAGTGKSTIARTVCHSQSKSGHLGASFFFKRGETDRESLKKFFPTLARQLAANFPPLSPYIRASFDADPGLLGKTVKEQFYGLILEPLSRMPKAPGHFMPLVFIIDALDECDSEDISLLIELLSSAKSSKYPALRILLTSRPELPIRLGFMATPDMVYEDLVLHEITRSIIEHDIFTFLSHEFNNIRNTFNMSVTEGRKLPLSWPSDPELQILTKLSVPLFIFAATICRFVGDRRYGNPKKILEQILDHADDEYSSKLAKTYLPVLQQQLSGVSERRKGQILVEFVQVVGTIIVLASPLSVPTLARLLDISTDRIHDRLDMLHSVLHIPSSPKDPVRMLHLSFRDYLVDTSNKTDFWVDERATHEHLARRCLIIMKHGLRKNPCNIHSPGTHRRSINPDAIEAALPPELQYSCLHWMHHTAKTISTVEDTEVILQFMKSQLLYWLEAMAIIGRGSECLGILRSLQDWLSNRESSCSTFVADAVRFVLKNLTILETAPLQVYSSALLFAPINSLVRKTFEDHIPDWITHKPKLEDQWDACILTLEGHDKFVTSAVFSSDCKLIASGSRDATVRLWSVETGKCIRIFKGHKSGVTTVSFSHGSKYVASGSDDATVRVWSVGSGKCRVLEGHTRSVGTVIFSHDSKLLLSTSYDFSARVWDLSTDQHQILGDRTSRIASAEFSSDSSWVVLTSDNWETRVWNLKTKGLELLITASGAARFSRDATLLATASDTDLSVWSTKDFQCQWSLKGHQLSIRDISFSHDSRLLVSSSEDYSIRVWDVETKQCAKVLDNSKHRAHFVTFLSSSDKVLSYSKHTGVWLWDIETKKCGHVLQGRGRALNSVNISSDFQLLASYTTDDMVRIWDLTGVRENDGDDTHQDLITILKPSKNLEWIASVAGDPSIKIWDPVTGECIHTLKGHDLPLHTIAFSANSKFLVSASYDSIRIWVLKTGECTTVIRDYERLICQLAFSEDCTMIATAAGDNTCRIWEADTGACQMILAGHLTKVISVAFSHDAKFIATGSEDCELRIWDLQTGNCVLAVTDHNDSVFSVKFSKDSSKLISCSSDGVIKLWRVQTWSCEGTLISAERNPWDVAISDNAGRVVSALRRGSVEVWDTKTGLRIGTLDFESRVDWVSFEPNDLNQILTNAGRIAMMPSASTMDMLVAPTLGISHDISWITYCGKKMLWLPTECRRGKTFIHGPSIMIGGTSGGVIHLTVSEPRLNLLASESNEKPLNQL</sequence>
<gene>
    <name evidence="5" type="ORF">CLO192961_LOCUS179580</name>
</gene>
<dbReference type="PRINTS" id="PR00320">
    <property type="entry name" value="GPROTEINBRPT"/>
</dbReference>
<evidence type="ECO:0000313" key="6">
    <source>
        <dbReference type="Proteomes" id="UP000766486"/>
    </source>
</evidence>
<dbReference type="SUPFAM" id="SSF50969">
    <property type="entry name" value="YVTN repeat-like/Quinoprotein amine dehydrogenase"/>
    <property type="match status" value="1"/>
</dbReference>
<dbReference type="InterPro" id="IPR027417">
    <property type="entry name" value="P-loop_NTPase"/>
</dbReference>
<feature type="repeat" description="WD" evidence="3">
    <location>
        <begin position="1076"/>
        <end position="1117"/>
    </location>
</feature>
<proteinExistence type="predicted"/>
<accession>A0ABY6U6Z7</accession>
<dbReference type="Proteomes" id="UP000766486">
    <property type="component" value="Unassembled WGS sequence"/>
</dbReference>
<evidence type="ECO:0000259" key="4">
    <source>
        <dbReference type="PROSITE" id="PS50837"/>
    </source>
</evidence>
<dbReference type="PROSITE" id="PS50294">
    <property type="entry name" value="WD_REPEATS_REGION"/>
    <property type="match status" value="7"/>
</dbReference>
<dbReference type="EMBL" id="CABFNS010000742">
    <property type="protein sequence ID" value="VUC26081.1"/>
    <property type="molecule type" value="Genomic_DNA"/>
</dbReference>
<keyword evidence="6" id="KW-1185">Reference proteome</keyword>
<organism evidence="5 6">
    <name type="scientific">Bionectria ochroleuca</name>
    <name type="common">Gliocladium roseum</name>
    <dbReference type="NCBI Taxonomy" id="29856"/>
    <lineage>
        <taxon>Eukaryota</taxon>
        <taxon>Fungi</taxon>
        <taxon>Dikarya</taxon>
        <taxon>Ascomycota</taxon>
        <taxon>Pezizomycotina</taxon>
        <taxon>Sordariomycetes</taxon>
        <taxon>Hypocreomycetidae</taxon>
        <taxon>Hypocreales</taxon>
        <taxon>Bionectriaceae</taxon>
        <taxon>Clonostachys</taxon>
    </lineage>
</organism>
<feature type="repeat" description="WD" evidence="3">
    <location>
        <begin position="1118"/>
        <end position="1158"/>
    </location>
</feature>
<dbReference type="Gene3D" id="2.130.10.10">
    <property type="entry name" value="YVTN repeat-like/Quinoprotein amine dehydrogenase"/>
    <property type="match status" value="6"/>
</dbReference>
<protein>
    <recommendedName>
        <fullName evidence="4">NACHT domain-containing protein</fullName>
    </recommendedName>
</protein>
<feature type="repeat" description="WD" evidence="3">
    <location>
        <begin position="1201"/>
        <end position="1242"/>
    </location>
</feature>
<dbReference type="InterPro" id="IPR001680">
    <property type="entry name" value="WD40_rpt"/>
</dbReference>
<dbReference type="Gene3D" id="3.40.50.300">
    <property type="entry name" value="P-loop containing nucleotide triphosphate hydrolases"/>
    <property type="match status" value="1"/>
</dbReference>
<feature type="repeat" description="WD" evidence="3">
    <location>
        <begin position="1159"/>
        <end position="1200"/>
    </location>
</feature>
<dbReference type="SUPFAM" id="SSF50978">
    <property type="entry name" value="WD40 repeat-like"/>
    <property type="match status" value="2"/>
</dbReference>
<feature type="domain" description="NACHT" evidence="4">
    <location>
        <begin position="198"/>
        <end position="346"/>
    </location>
</feature>
<evidence type="ECO:0000256" key="3">
    <source>
        <dbReference type="PROSITE-ProRule" id="PRU00221"/>
    </source>
</evidence>
<feature type="repeat" description="WD" evidence="3">
    <location>
        <begin position="1034"/>
        <end position="1067"/>
    </location>
</feature>
<dbReference type="SUPFAM" id="SSF52540">
    <property type="entry name" value="P-loop containing nucleoside triphosphate hydrolases"/>
    <property type="match status" value="1"/>
</dbReference>
<feature type="repeat" description="WD" evidence="3">
    <location>
        <begin position="1243"/>
        <end position="1278"/>
    </location>
</feature>
<evidence type="ECO:0000313" key="5">
    <source>
        <dbReference type="EMBL" id="VUC26081.1"/>
    </source>
</evidence>
<dbReference type="InterPro" id="IPR011044">
    <property type="entry name" value="Quino_amine_DH_bsu"/>
</dbReference>
<dbReference type="SMART" id="SM00320">
    <property type="entry name" value="WD40"/>
    <property type="match status" value="14"/>
</dbReference>